<dbReference type="PANTHER" id="PTHR42852:SF6">
    <property type="entry name" value="THIOL:DISULFIDE INTERCHANGE PROTEIN DSBE"/>
    <property type="match status" value="1"/>
</dbReference>
<evidence type="ECO:0000313" key="7">
    <source>
        <dbReference type="Proteomes" id="UP000218427"/>
    </source>
</evidence>
<evidence type="ECO:0000256" key="1">
    <source>
        <dbReference type="ARBA" id="ARBA00004196"/>
    </source>
</evidence>
<dbReference type="InterPro" id="IPR013766">
    <property type="entry name" value="Thioredoxin_domain"/>
</dbReference>
<evidence type="ECO:0000256" key="2">
    <source>
        <dbReference type="ARBA" id="ARBA00022748"/>
    </source>
</evidence>
<evidence type="ECO:0000256" key="3">
    <source>
        <dbReference type="ARBA" id="ARBA00023157"/>
    </source>
</evidence>
<dbReference type="Pfam" id="PF00578">
    <property type="entry name" value="AhpC-TSA"/>
    <property type="match status" value="1"/>
</dbReference>
<gene>
    <name evidence="6" type="ORF">AWR36_000675</name>
</gene>
<dbReference type="EMBL" id="LRFG02000001">
    <property type="protein sequence ID" value="PCO06336.1"/>
    <property type="molecule type" value="Genomic_DNA"/>
</dbReference>
<name>A0ABX4I2K5_9GAMM</name>
<sequence length="161" mass="17693">MEEAVGNRSLIRIRWAACLLLAVAISGCERNAAPAFHTISGEAVETSGKILLVNYWAEWCKPCREEIPELNAFAAEHDNVLVLGVNYDPLPAEEIAEQAERLGIEFPVLVDDPASRWQRPRPQVLPSTFVIGPDNRWRATLVGPQTADTLASALDLKPASH</sequence>
<dbReference type="SUPFAM" id="SSF52833">
    <property type="entry name" value="Thioredoxin-like"/>
    <property type="match status" value="1"/>
</dbReference>
<dbReference type="PROSITE" id="PS51352">
    <property type="entry name" value="THIOREDOXIN_2"/>
    <property type="match status" value="1"/>
</dbReference>
<dbReference type="InterPro" id="IPR036249">
    <property type="entry name" value="Thioredoxin-like_sf"/>
</dbReference>
<dbReference type="PANTHER" id="PTHR42852">
    <property type="entry name" value="THIOL:DISULFIDE INTERCHANGE PROTEIN DSBE"/>
    <property type="match status" value="1"/>
</dbReference>
<proteinExistence type="predicted"/>
<evidence type="ECO:0000256" key="4">
    <source>
        <dbReference type="ARBA" id="ARBA00023284"/>
    </source>
</evidence>
<feature type="domain" description="Thioredoxin" evidence="5">
    <location>
        <begin position="27"/>
        <end position="159"/>
    </location>
</feature>
<comment type="caution">
    <text evidence="6">The sequence shown here is derived from an EMBL/GenBank/DDBJ whole genome shotgun (WGS) entry which is preliminary data.</text>
</comment>
<comment type="subcellular location">
    <subcellularLocation>
        <location evidence="1">Cell envelope</location>
    </subcellularLocation>
</comment>
<organism evidence="6 7">
    <name type="scientific">Microbulbifer flavimaris</name>
    <dbReference type="NCBI Taxonomy" id="1781068"/>
    <lineage>
        <taxon>Bacteria</taxon>
        <taxon>Pseudomonadati</taxon>
        <taxon>Pseudomonadota</taxon>
        <taxon>Gammaproteobacteria</taxon>
        <taxon>Cellvibrionales</taxon>
        <taxon>Microbulbiferaceae</taxon>
        <taxon>Microbulbifer</taxon>
    </lineage>
</organism>
<dbReference type="Gene3D" id="3.40.30.10">
    <property type="entry name" value="Glutaredoxin"/>
    <property type="match status" value="1"/>
</dbReference>
<reference evidence="6" key="1">
    <citation type="submission" date="2017-08" db="EMBL/GenBank/DDBJ databases">
        <title>Microbulbifer marisrubri sp. nov., a halophilic alphaproteobacterium isolated from marine sediment of the Yellow Sea, China.</title>
        <authorList>
            <person name="Zhang G."/>
            <person name="Xiong Q."/>
        </authorList>
    </citation>
    <scope>NUCLEOTIDE SEQUENCE [LARGE SCALE GENOMIC DNA]</scope>
    <source>
        <strain evidence="6">WRN-8</strain>
    </source>
</reference>
<accession>A0ABX4I2K5</accession>
<dbReference type="InterPro" id="IPR000866">
    <property type="entry name" value="AhpC/TSA"/>
</dbReference>
<keyword evidence="7" id="KW-1185">Reference proteome</keyword>
<keyword evidence="2" id="KW-0201">Cytochrome c-type biogenesis</keyword>
<dbReference type="CDD" id="cd02966">
    <property type="entry name" value="TlpA_like_family"/>
    <property type="match status" value="1"/>
</dbReference>
<protein>
    <submittedName>
        <fullName evidence="6">TlpA family protein disulfide reductase</fullName>
    </submittedName>
</protein>
<evidence type="ECO:0000259" key="5">
    <source>
        <dbReference type="PROSITE" id="PS51352"/>
    </source>
</evidence>
<keyword evidence="3" id="KW-1015">Disulfide bond</keyword>
<keyword evidence="4" id="KW-0676">Redox-active center</keyword>
<evidence type="ECO:0000313" key="6">
    <source>
        <dbReference type="EMBL" id="PCO06336.1"/>
    </source>
</evidence>
<dbReference type="InterPro" id="IPR050553">
    <property type="entry name" value="Thioredoxin_ResA/DsbE_sf"/>
</dbReference>
<dbReference type="Proteomes" id="UP000218427">
    <property type="component" value="Unassembled WGS sequence"/>
</dbReference>